<reference evidence="2" key="1">
    <citation type="journal article" date="2020" name="Ecol. Evol.">
        <title>Genome structure and content of the rice root-knot nematode (Meloidogyne graminicola).</title>
        <authorList>
            <person name="Phan N.T."/>
            <person name="Danchin E.G.J."/>
            <person name="Klopp C."/>
            <person name="Perfus-Barbeoch L."/>
            <person name="Kozlowski D.K."/>
            <person name="Koutsovoulos G.D."/>
            <person name="Lopez-Roques C."/>
            <person name="Bouchez O."/>
            <person name="Zahm M."/>
            <person name="Besnard G."/>
            <person name="Bellafiore S."/>
        </authorList>
    </citation>
    <scope>NUCLEOTIDE SEQUENCE</scope>
    <source>
        <strain evidence="2">VN-18</strain>
    </source>
</reference>
<comment type="caution">
    <text evidence="2">The sequence shown here is derived from an EMBL/GenBank/DDBJ whole genome shotgun (WGS) entry which is preliminary data.</text>
</comment>
<evidence type="ECO:0000313" key="2">
    <source>
        <dbReference type="EMBL" id="KAF7626072.1"/>
    </source>
</evidence>
<keyword evidence="3" id="KW-1185">Reference proteome</keyword>
<dbReference type="EMBL" id="JABEBT010000180">
    <property type="protein sequence ID" value="KAF7626072.1"/>
    <property type="molecule type" value="Genomic_DNA"/>
</dbReference>
<accession>A0A8S9ZCY7</accession>
<dbReference type="Gene3D" id="1.20.1070.10">
    <property type="entry name" value="Rhodopsin 7-helix transmembrane proteins"/>
    <property type="match status" value="1"/>
</dbReference>
<keyword evidence="1" id="KW-0472">Membrane</keyword>
<feature type="transmembrane region" description="Helical" evidence="1">
    <location>
        <begin position="154"/>
        <end position="173"/>
    </location>
</feature>
<keyword evidence="1" id="KW-1133">Transmembrane helix</keyword>
<gene>
    <name evidence="2" type="ORF">Mgra_00009739</name>
</gene>
<feature type="transmembrane region" description="Helical" evidence="1">
    <location>
        <begin position="206"/>
        <end position="231"/>
    </location>
</feature>
<feature type="transmembrane region" description="Helical" evidence="1">
    <location>
        <begin position="40"/>
        <end position="65"/>
    </location>
</feature>
<keyword evidence="1" id="KW-0812">Transmembrane</keyword>
<name>A0A8S9ZCY7_9BILA</name>
<proteinExistence type="predicted"/>
<dbReference type="AlphaFoldDB" id="A0A8S9ZCY7"/>
<organism evidence="2 3">
    <name type="scientific">Meloidogyne graminicola</name>
    <dbReference type="NCBI Taxonomy" id="189291"/>
    <lineage>
        <taxon>Eukaryota</taxon>
        <taxon>Metazoa</taxon>
        <taxon>Ecdysozoa</taxon>
        <taxon>Nematoda</taxon>
        <taxon>Chromadorea</taxon>
        <taxon>Rhabditida</taxon>
        <taxon>Tylenchina</taxon>
        <taxon>Tylenchomorpha</taxon>
        <taxon>Tylenchoidea</taxon>
        <taxon>Meloidogynidae</taxon>
        <taxon>Meloidogyninae</taxon>
        <taxon>Meloidogyne</taxon>
    </lineage>
</organism>
<dbReference type="SUPFAM" id="SSF81321">
    <property type="entry name" value="Family A G protein-coupled receptor-like"/>
    <property type="match status" value="1"/>
</dbReference>
<feature type="transmembrane region" description="Helical" evidence="1">
    <location>
        <begin position="120"/>
        <end position="142"/>
    </location>
</feature>
<feature type="transmembrane region" description="Helical" evidence="1">
    <location>
        <begin position="77"/>
        <end position="100"/>
    </location>
</feature>
<dbReference type="OrthoDB" id="5861549at2759"/>
<sequence length="237" mass="27149">MVYSIFQMNPPIPLNNTTIDHLKLKLLDSPNLNKPSIDDLIAGGILIIFSIFGILLHFIEIITMFKSVKNVIGFRFILVLSAFDLCLLLIFGIFPGWIILSKRPGFLTEWSSILHAWSDACWFSMCYMNVVIAITRFACVVFPLHFRRLRRQTTCWLICLGAVGLATLQSWLMNTANWFVVLWYQTDVYGMTCDWTAYAESGTRTLYLTLNLSFVAAYLLIYISTAATIFFKRNVII</sequence>
<protein>
    <submittedName>
        <fullName evidence="2">7TM_GPCR_Srx domain-containing protein</fullName>
    </submittedName>
</protein>
<evidence type="ECO:0000256" key="1">
    <source>
        <dbReference type="SAM" id="Phobius"/>
    </source>
</evidence>
<dbReference type="Proteomes" id="UP000605970">
    <property type="component" value="Unassembled WGS sequence"/>
</dbReference>
<evidence type="ECO:0000313" key="3">
    <source>
        <dbReference type="Proteomes" id="UP000605970"/>
    </source>
</evidence>